<evidence type="ECO:0000313" key="2">
    <source>
        <dbReference type="EMBL" id="MDR7323588.1"/>
    </source>
</evidence>
<dbReference type="InterPro" id="IPR011042">
    <property type="entry name" value="6-blade_b-propeller_TolB-like"/>
</dbReference>
<reference evidence="2 3" key="1">
    <citation type="submission" date="2023-07" db="EMBL/GenBank/DDBJ databases">
        <title>Sequencing the genomes of 1000 actinobacteria strains.</title>
        <authorList>
            <person name="Klenk H.-P."/>
        </authorList>
    </citation>
    <scope>NUCLEOTIDE SEQUENCE [LARGE SCALE GENOMIC DNA]</scope>
    <source>
        <strain evidence="2 3">DSM 44711</strain>
    </source>
</reference>
<evidence type="ECO:0000313" key="3">
    <source>
        <dbReference type="Proteomes" id="UP001183629"/>
    </source>
</evidence>
<dbReference type="AlphaFoldDB" id="A0AAE3ZSZ5"/>
<dbReference type="EMBL" id="JAVDYC010000001">
    <property type="protein sequence ID" value="MDR7323588.1"/>
    <property type="molecule type" value="Genomic_DNA"/>
</dbReference>
<keyword evidence="3" id="KW-1185">Reference proteome</keyword>
<keyword evidence="1" id="KW-1133">Transmembrane helix</keyword>
<protein>
    <recommendedName>
        <fullName evidence="4">WD40 repeat protein</fullName>
    </recommendedName>
</protein>
<accession>A0AAE3ZSZ5</accession>
<organism evidence="2 3">
    <name type="scientific">Catenuloplanes niger</name>
    <dbReference type="NCBI Taxonomy" id="587534"/>
    <lineage>
        <taxon>Bacteria</taxon>
        <taxon>Bacillati</taxon>
        <taxon>Actinomycetota</taxon>
        <taxon>Actinomycetes</taxon>
        <taxon>Micromonosporales</taxon>
        <taxon>Micromonosporaceae</taxon>
        <taxon>Catenuloplanes</taxon>
    </lineage>
</organism>
<dbReference type="RefSeq" id="WP_310415724.1">
    <property type="nucleotide sequence ID" value="NZ_JAVDYC010000001.1"/>
</dbReference>
<dbReference type="Proteomes" id="UP001183629">
    <property type="component" value="Unassembled WGS sequence"/>
</dbReference>
<keyword evidence="1" id="KW-0472">Membrane</keyword>
<name>A0AAE3ZSZ5_9ACTN</name>
<comment type="caution">
    <text evidence="2">The sequence shown here is derived from an EMBL/GenBank/DDBJ whole genome shotgun (WGS) entry which is preliminary data.</text>
</comment>
<dbReference type="Gene3D" id="2.120.10.30">
    <property type="entry name" value="TolB, C-terminal domain"/>
    <property type="match status" value="1"/>
</dbReference>
<dbReference type="SUPFAM" id="SSF82171">
    <property type="entry name" value="DPP6 N-terminal domain-like"/>
    <property type="match status" value="1"/>
</dbReference>
<evidence type="ECO:0000256" key="1">
    <source>
        <dbReference type="SAM" id="Phobius"/>
    </source>
</evidence>
<gene>
    <name evidence="2" type="ORF">J2S44_003838</name>
</gene>
<keyword evidence="1" id="KW-0812">Transmembrane</keyword>
<proteinExistence type="predicted"/>
<evidence type="ECO:0008006" key="4">
    <source>
        <dbReference type="Google" id="ProtNLM"/>
    </source>
</evidence>
<feature type="transmembrane region" description="Helical" evidence="1">
    <location>
        <begin position="38"/>
        <end position="58"/>
    </location>
</feature>
<sequence length="366" mass="39698">MNLDDLRAGLADLAEEARPVDLRDRAVRTSHRIARIRLALAAAATVAVVGVTSAGFALRGGNDRALPEIATPPAGATSAVYIDNLAGFGNMAVWDGGGVRTLYFRDFPVGRYGGDELRDSLAVSPDGTHLSWISNAGLHLSRLGDNDMVVLNRQDEDFRFSGGCSAPAWSSDSTRLLAVMWQPETNSAQTGWFAVDGGAFTPRDDEKLRYACDVHINGDWVAYTVHPRLGVSETYVRNLRTGASRTIPNLSGNRLDLEISSVSPDGERITARLIDNDAERQTAPPRTLEANHVIDTRTGESLPLDDDTDGLGPHQLFFTPAGDLVARYVEADRSWLSILSRDGRLLGRADEPAEVRESVLLRLVVP</sequence>